<organism evidence="2 3">
    <name type="scientific">Scleroderma citrinum Foug A</name>
    <dbReference type="NCBI Taxonomy" id="1036808"/>
    <lineage>
        <taxon>Eukaryota</taxon>
        <taxon>Fungi</taxon>
        <taxon>Dikarya</taxon>
        <taxon>Basidiomycota</taxon>
        <taxon>Agaricomycotina</taxon>
        <taxon>Agaricomycetes</taxon>
        <taxon>Agaricomycetidae</taxon>
        <taxon>Boletales</taxon>
        <taxon>Sclerodermatineae</taxon>
        <taxon>Sclerodermataceae</taxon>
        <taxon>Scleroderma</taxon>
    </lineage>
</organism>
<dbReference type="OrthoDB" id="3038990at2759"/>
<gene>
    <name evidence="2" type="ORF">SCLCIDRAFT_25814</name>
</gene>
<evidence type="ECO:0000313" key="2">
    <source>
        <dbReference type="EMBL" id="KIM61489.1"/>
    </source>
</evidence>
<protein>
    <recommendedName>
        <fullName evidence="4">G-protein coupled receptors family 1 profile domain-containing protein</fullName>
    </recommendedName>
</protein>
<keyword evidence="1" id="KW-1133">Transmembrane helix</keyword>
<keyword evidence="3" id="KW-1185">Reference proteome</keyword>
<sequence>MSQGSSPILNPVVYLNYLNHTVASDYETARDVSLATLGALAWDILSSIPEDCRSGVSFVYPNCFPDIFNRPSALTMVVLDVLLKTGPINNCTATAIALMALQAVSTAASSYLFLKRVHAVYYGNNIVRHFFSFMWLVGVGTSCAVFSGTLHDYSEIADTKRCLRYQHHAQLTIAYILPVVFDNFVYLAISHKLLTSHRRVKKWCWRDFWRGRMLPHFSQAMLRGGQQYYGITNSVNINRLVYSSQTNLSPTLQLLLSSLTVALTSAMACRVYRDLIIESLLDSEGTNGKPLTALKFADRRVVSQALPISTTISMSPYSESDGERGCSVPKVEQSLNSASTTLNISWLDPM</sequence>
<dbReference type="EMBL" id="KN822051">
    <property type="protein sequence ID" value="KIM61489.1"/>
    <property type="molecule type" value="Genomic_DNA"/>
</dbReference>
<dbReference type="Proteomes" id="UP000053989">
    <property type="component" value="Unassembled WGS sequence"/>
</dbReference>
<keyword evidence="1" id="KW-0812">Transmembrane</keyword>
<feature type="transmembrane region" description="Helical" evidence="1">
    <location>
        <begin position="93"/>
        <end position="114"/>
    </location>
</feature>
<accession>A0A0C3DZ45</accession>
<proteinExistence type="predicted"/>
<reference evidence="2 3" key="1">
    <citation type="submission" date="2014-04" db="EMBL/GenBank/DDBJ databases">
        <authorList>
            <consortium name="DOE Joint Genome Institute"/>
            <person name="Kuo A."/>
            <person name="Kohler A."/>
            <person name="Nagy L.G."/>
            <person name="Floudas D."/>
            <person name="Copeland A."/>
            <person name="Barry K.W."/>
            <person name="Cichocki N."/>
            <person name="Veneault-Fourrey C."/>
            <person name="LaButti K."/>
            <person name="Lindquist E.A."/>
            <person name="Lipzen A."/>
            <person name="Lundell T."/>
            <person name="Morin E."/>
            <person name="Murat C."/>
            <person name="Sun H."/>
            <person name="Tunlid A."/>
            <person name="Henrissat B."/>
            <person name="Grigoriev I.V."/>
            <person name="Hibbett D.S."/>
            <person name="Martin F."/>
            <person name="Nordberg H.P."/>
            <person name="Cantor M.N."/>
            <person name="Hua S.X."/>
        </authorList>
    </citation>
    <scope>NUCLEOTIDE SEQUENCE [LARGE SCALE GENOMIC DNA]</scope>
    <source>
        <strain evidence="2 3">Foug A</strain>
    </source>
</reference>
<evidence type="ECO:0000256" key="1">
    <source>
        <dbReference type="SAM" id="Phobius"/>
    </source>
</evidence>
<dbReference type="InParanoid" id="A0A0C3DZ45"/>
<dbReference type="AlphaFoldDB" id="A0A0C3DZ45"/>
<evidence type="ECO:0008006" key="4">
    <source>
        <dbReference type="Google" id="ProtNLM"/>
    </source>
</evidence>
<feature type="transmembrane region" description="Helical" evidence="1">
    <location>
        <begin position="168"/>
        <end position="189"/>
    </location>
</feature>
<keyword evidence="1" id="KW-0472">Membrane</keyword>
<dbReference type="HOGENOM" id="CLU_060549_1_0_1"/>
<name>A0A0C3DZ45_9AGAM</name>
<dbReference type="STRING" id="1036808.A0A0C3DZ45"/>
<reference evidence="3" key="2">
    <citation type="submission" date="2015-01" db="EMBL/GenBank/DDBJ databases">
        <title>Evolutionary Origins and Diversification of the Mycorrhizal Mutualists.</title>
        <authorList>
            <consortium name="DOE Joint Genome Institute"/>
            <consortium name="Mycorrhizal Genomics Consortium"/>
            <person name="Kohler A."/>
            <person name="Kuo A."/>
            <person name="Nagy L.G."/>
            <person name="Floudas D."/>
            <person name="Copeland A."/>
            <person name="Barry K.W."/>
            <person name="Cichocki N."/>
            <person name="Veneault-Fourrey C."/>
            <person name="LaButti K."/>
            <person name="Lindquist E.A."/>
            <person name="Lipzen A."/>
            <person name="Lundell T."/>
            <person name="Morin E."/>
            <person name="Murat C."/>
            <person name="Riley R."/>
            <person name="Ohm R."/>
            <person name="Sun H."/>
            <person name="Tunlid A."/>
            <person name="Henrissat B."/>
            <person name="Grigoriev I.V."/>
            <person name="Hibbett D.S."/>
            <person name="Martin F."/>
        </authorList>
    </citation>
    <scope>NUCLEOTIDE SEQUENCE [LARGE SCALE GENOMIC DNA]</scope>
    <source>
        <strain evidence="3">Foug A</strain>
    </source>
</reference>
<feature type="transmembrane region" description="Helical" evidence="1">
    <location>
        <begin position="126"/>
        <end position="148"/>
    </location>
</feature>
<evidence type="ECO:0000313" key="3">
    <source>
        <dbReference type="Proteomes" id="UP000053989"/>
    </source>
</evidence>